<dbReference type="InterPro" id="IPR045761">
    <property type="entry name" value="ODP_dom"/>
</dbReference>
<dbReference type="CDD" id="cd07709">
    <property type="entry name" value="flavodiiron_proteins_MBL-fold"/>
    <property type="match status" value="1"/>
</dbReference>
<proteinExistence type="predicted"/>
<dbReference type="PRINTS" id="PR00411">
    <property type="entry name" value="PNDRDTASEI"/>
</dbReference>
<feature type="domain" description="Flavodoxin-like" evidence="7">
    <location>
        <begin position="264"/>
        <end position="402"/>
    </location>
</feature>
<gene>
    <name evidence="8" type="ORF">M0811_08601</name>
</gene>
<evidence type="ECO:0000313" key="8">
    <source>
        <dbReference type="EMBL" id="KAJ5073484.1"/>
    </source>
</evidence>
<dbReference type="InterPro" id="IPR001279">
    <property type="entry name" value="Metallo-B-lactamas"/>
</dbReference>
<keyword evidence="3" id="KW-0285">Flavoprotein</keyword>
<evidence type="ECO:0000256" key="2">
    <source>
        <dbReference type="ARBA" id="ARBA00022448"/>
    </source>
</evidence>
<dbReference type="SUPFAM" id="SSF56281">
    <property type="entry name" value="Metallo-hydrolase/oxidoreductase"/>
    <property type="match status" value="1"/>
</dbReference>
<dbReference type="InterPro" id="IPR001226">
    <property type="entry name" value="Flavodoxin_CS"/>
</dbReference>
<dbReference type="Gene3D" id="3.50.50.60">
    <property type="entry name" value="FAD/NAD(P)-binding domain"/>
    <property type="match status" value="2"/>
</dbReference>
<dbReference type="InterPro" id="IPR029039">
    <property type="entry name" value="Flavoprotein-like_sf"/>
</dbReference>
<dbReference type="PANTHER" id="PTHR32145">
    <property type="entry name" value="DIFLAVIN FLAVOPROTEIN A 2-RELATED"/>
    <property type="match status" value="1"/>
</dbReference>
<keyword evidence="9" id="KW-1185">Reference proteome</keyword>
<dbReference type="InterPro" id="IPR036866">
    <property type="entry name" value="RibonucZ/Hydroxyglut_hydro"/>
</dbReference>
<dbReference type="InterPro" id="IPR016156">
    <property type="entry name" value="FAD/NAD-linked_Rdtase_dimer_sf"/>
</dbReference>
<keyword evidence="2" id="KW-0813">Transport</keyword>
<dbReference type="InterPro" id="IPR051285">
    <property type="entry name" value="NADH_oxidoreductase_modular"/>
</dbReference>
<dbReference type="Pfam" id="PF00258">
    <property type="entry name" value="Flavodoxin_1"/>
    <property type="match status" value="1"/>
</dbReference>
<dbReference type="InterPro" id="IPR008254">
    <property type="entry name" value="Flavodoxin/NO_synth"/>
</dbReference>
<protein>
    <submittedName>
        <fullName evidence="8">Diflavin flavoprotein a 2-related</fullName>
    </submittedName>
</protein>
<dbReference type="SUPFAM" id="SSF51905">
    <property type="entry name" value="FAD/NAD(P)-binding domain"/>
    <property type="match status" value="1"/>
</dbReference>
<sequence length="890" mass="100227">MEFKPIEILPNVFSVGAVDPEFEFFDLDKRAPFGTTYNSFLVIGKEKIALFESVKDGKKTYQEHLSKIQQALPKGRKIDYIIHSHTEPDHTGSSFKLFQEHFPEATIVGTRTALANIKEIWNKSDFKSMTAKKGDIIELGTLTLEFFPLPFLHWPDTMVTFCKENGAVFTCDFLGSHFYKKDMIFSHSITNQQQKQEYWDSFKYYFYTIFMPFKKYVRAALALFEKLPIKMVCCSHGPLLADDYQEAIKRYARWSKEKMQIEKVVIVYTSIYGYTQEMANHIAQGVEDSGPLCHILDVVSVDKNRILSEFSTAKGILIGSPTLVGDAPKKIWELILELNPNTHKNKIGGSFGSYGWSGEATKNIDQRFQQVNFTTPLKPLTIKFKPSEEDLKKCYDWGRRFGLAVTGDQSIDERKDLPSVAVSKKRLNVANDGKLRKWRCIVCGEYVYSVLPPTYCPACGAKEDAFVLEEEVKVQTKTSEYEGTIVVVGAGAAGVEAVKTIRESSFRTKLIFISEEKVLPYYRPSLLKYLKDDEYSKDLNFYILTTFWFNLNNVTLLLNTKVISAKADPKEITVQNSQGKTKKIKYDKLILATGSSIISPFPDSKTSKNIFGLRNLQDIQNIKEFMGKNKVSTPAIIGGGLLGILMAECLQEMGIKNITVLERSTQILNKITDKESSEFLSLILKKRQINLILNTSVTSFEKNGDLITKVNLKDNESNSSSQIPCDFVFYAVGTSVNLELAKMLNIQTNNGIIVNEFMETSFKDVLACGDCAEFNGTILSNWNHAMSQGKIAGNVSIGFKDSKFSQAPFYSLTTFGINLFGIGSIPSSLDSNSRIFFDHNLSKNSFVRLYFQNDIFVGGIVIGSAGLGMKINNAYVSKMKISEIIQLLFD</sequence>
<dbReference type="GO" id="GO:0016491">
    <property type="term" value="F:oxidoreductase activity"/>
    <property type="evidence" value="ECO:0007669"/>
    <property type="project" value="InterPro"/>
</dbReference>
<dbReference type="Pfam" id="PF19583">
    <property type="entry name" value="ODP"/>
    <property type="match status" value="1"/>
</dbReference>
<dbReference type="SUPFAM" id="SSF52218">
    <property type="entry name" value="Flavoproteins"/>
    <property type="match status" value="1"/>
</dbReference>
<accession>A0A9Q0RC87</accession>
<dbReference type="AlphaFoldDB" id="A0A9Q0RC87"/>
<keyword evidence="6" id="KW-0408">Iron</keyword>
<keyword evidence="5" id="KW-0249">Electron transport</keyword>
<evidence type="ECO:0000256" key="5">
    <source>
        <dbReference type="ARBA" id="ARBA00022982"/>
    </source>
</evidence>
<dbReference type="Pfam" id="PF07992">
    <property type="entry name" value="Pyr_redox_2"/>
    <property type="match status" value="1"/>
</dbReference>
<evidence type="ECO:0000259" key="7">
    <source>
        <dbReference type="PROSITE" id="PS50902"/>
    </source>
</evidence>
<evidence type="ECO:0000256" key="1">
    <source>
        <dbReference type="ARBA" id="ARBA00001962"/>
    </source>
</evidence>
<evidence type="ECO:0000256" key="3">
    <source>
        <dbReference type="ARBA" id="ARBA00022630"/>
    </source>
</evidence>
<dbReference type="GO" id="GO:0010181">
    <property type="term" value="F:FMN binding"/>
    <property type="evidence" value="ECO:0007669"/>
    <property type="project" value="InterPro"/>
</dbReference>
<dbReference type="GO" id="GO:0009055">
    <property type="term" value="F:electron transfer activity"/>
    <property type="evidence" value="ECO:0007669"/>
    <property type="project" value="InterPro"/>
</dbReference>
<reference evidence="8" key="1">
    <citation type="submission" date="2022-10" db="EMBL/GenBank/DDBJ databases">
        <title>Novel sulphate-reducing endosymbionts in the free-living metamonad Anaeramoeba.</title>
        <authorList>
            <person name="Jerlstrom-Hultqvist J."/>
            <person name="Cepicka I."/>
            <person name="Gallot-Lavallee L."/>
            <person name="Salas-Leiva D."/>
            <person name="Curtis B.A."/>
            <person name="Zahonova K."/>
            <person name="Pipaliya S."/>
            <person name="Dacks J."/>
            <person name="Roger A.J."/>
        </authorList>
    </citation>
    <scope>NUCLEOTIDE SEQUENCE</scope>
    <source>
        <strain evidence="8">BMAN</strain>
    </source>
</reference>
<organism evidence="8 9">
    <name type="scientific">Anaeramoeba ignava</name>
    <name type="common">Anaerobic marine amoeba</name>
    <dbReference type="NCBI Taxonomy" id="1746090"/>
    <lineage>
        <taxon>Eukaryota</taxon>
        <taxon>Metamonada</taxon>
        <taxon>Anaeramoebidae</taxon>
        <taxon>Anaeramoeba</taxon>
    </lineage>
</organism>
<dbReference type="Gene3D" id="3.40.50.360">
    <property type="match status" value="1"/>
</dbReference>
<evidence type="ECO:0000313" key="9">
    <source>
        <dbReference type="Proteomes" id="UP001149090"/>
    </source>
</evidence>
<dbReference type="Gene3D" id="2.20.28.10">
    <property type="match status" value="1"/>
</dbReference>
<dbReference type="InterPro" id="IPR023753">
    <property type="entry name" value="FAD/NAD-binding_dom"/>
</dbReference>
<evidence type="ECO:0000256" key="4">
    <source>
        <dbReference type="ARBA" id="ARBA00022827"/>
    </source>
</evidence>
<dbReference type="SUPFAM" id="SSF57802">
    <property type="entry name" value="Rubredoxin-like"/>
    <property type="match status" value="1"/>
</dbReference>
<dbReference type="EMBL" id="JAPDFW010000074">
    <property type="protein sequence ID" value="KAJ5073484.1"/>
    <property type="molecule type" value="Genomic_DNA"/>
</dbReference>
<dbReference type="PRINTS" id="PR00368">
    <property type="entry name" value="FADPNR"/>
</dbReference>
<dbReference type="OrthoDB" id="432169at2759"/>
<comment type="caution">
    <text evidence="8">The sequence shown here is derived from an EMBL/GenBank/DDBJ whole genome shotgun (WGS) entry which is preliminary data.</text>
</comment>
<keyword evidence="4" id="KW-0274">FAD</keyword>
<dbReference type="InterPro" id="IPR036188">
    <property type="entry name" value="FAD/NAD-bd_sf"/>
</dbReference>
<dbReference type="Gene3D" id="3.60.15.10">
    <property type="entry name" value="Ribonuclease Z/Hydroxyacylglutathione hydrolase-like"/>
    <property type="match status" value="1"/>
</dbReference>
<dbReference type="PANTHER" id="PTHR32145:SF11">
    <property type="entry name" value="DIFLAVIN FLAVOPROTEIN A 2-RELATED"/>
    <property type="match status" value="1"/>
</dbReference>
<dbReference type="SMART" id="SM00849">
    <property type="entry name" value="Lactamase_B"/>
    <property type="match status" value="1"/>
</dbReference>
<name>A0A9Q0RC87_ANAIG</name>
<dbReference type="PROSITE" id="PS50902">
    <property type="entry name" value="FLAVODOXIN_LIKE"/>
    <property type="match status" value="1"/>
</dbReference>
<dbReference type="Gene3D" id="3.30.390.30">
    <property type="match status" value="1"/>
</dbReference>
<dbReference type="PROSITE" id="PS00201">
    <property type="entry name" value="FLAVODOXIN"/>
    <property type="match status" value="1"/>
</dbReference>
<dbReference type="Proteomes" id="UP001149090">
    <property type="component" value="Unassembled WGS sequence"/>
</dbReference>
<evidence type="ECO:0000256" key="6">
    <source>
        <dbReference type="ARBA" id="ARBA00023004"/>
    </source>
</evidence>
<comment type="cofactor">
    <cofactor evidence="1">
        <name>Fe cation</name>
        <dbReference type="ChEBI" id="CHEBI:24875"/>
    </cofactor>
</comment>